<dbReference type="PANTHER" id="PTHR12755:SF6">
    <property type="entry name" value="POLYRIBONUCLEOTIDE 5'-HYDROXYL-KINASE CLP1"/>
    <property type="match status" value="1"/>
</dbReference>
<comment type="function">
    <text evidence="6">Required for endonucleolytic cleavage during polyadenylation-dependent pre-mRNA 3'-end formation.</text>
</comment>
<dbReference type="Gene3D" id="2.60.120.1030">
    <property type="entry name" value="Clp1, DNA binding domain"/>
    <property type="match status" value="1"/>
</dbReference>
<dbReference type="GO" id="GO:0051731">
    <property type="term" value="F:polynucleotide 5'-hydroxyl-kinase activity"/>
    <property type="evidence" value="ECO:0007669"/>
    <property type="project" value="InterPro"/>
</dbReference>
<proteinExistence type="inferred from homology"/>
<dbReference type="GO" id="GO:0031124">
    <property type="term" value="P:mRNA 3'-end processing"/>
    <property type="evidence" value="ECO:0007669"/>
    <property type="project" value="UniProtKB-UniRule"/>
</dbReference>
<feature type="domain" description="Clp1 N-terminal" evidence="8">
    <location>
        <begin position="50"/>
        <end position="131"/>
    </location>
</feature>
<comment type="caution">
    <text evidence="6">Lacks conserved residue(s) required for the propagation of feature annotation.</text>
</comment>
<comment type="similarity">
    <text evidence="6">Belongs to the Clp1 family. Clp1 subfamily.</text>
</comment>
<feature type="domain" description="Clp1 C-terminal" evidence="7">
    <location>
        <begin position="361"/>
        <end position="471"/>
    </location>
</feature>
<keyword evidence="5 6" id="KW-0539">Nucleus</keyword>
<protein>
    <recommendedName>
        <fullName evidence="6">Protein CLP1 homolog</fullName>
    </recommendedName>
</protein>
<feature type="binding site" evidence="6">
    <location>
        <begin position="155"/>
        <end position="160"/>
    </location>
    <ligand>
        <name>ATP</name>
        <dbReference type="ChEBI" id="CHEBI:30616"/>
    </ligand>
</feature>
<keyword evidence="2 6" id="KW-0507">mRNA processing</keyword>
<dbReference type="HAMAP" id="MF_03035">
    <property type="entry name" value="Clp1"/>
    <property type="match status" value="1"/>
</dbReference>
<dbReference type="PANTHER" id="PTHR12755">
    <property type="entry name" value="CLEAVAGE/POLYADENYLATION FACTOR IA SUBUNIT CLP1P"/>
    <property type="match status" value="1"/>
</dbReference>
<feature type="binding site" evidence="6">
    <location>
        <position position="31"/>
    </location>
    <ligand>
        <name>ATP</name>
        <dbReference type="ChEBI" id="CHEBI:30616"/>
    </ligand>
</feature>
<feature type="domain" description="Clp1 P-loop" evidence="9">
    <location>
        <begin position="152"/>
        <end position="356"/>
    </location>
</feature>
<evidence type="ECO:0000256" key="3">
    <source>
        <dbReference type="ARBA" id="ARBA00022741"/>
    </source>
</evidence>
<accession>A0AAX4PL39</accession>
<evidence type="ECO:0000259" key="9">
    <source>
        <dbReference type="Pfam" id="PF16575"/>
    </source>
</evidence>
<comment type="subcellular location">
    <subcellularLocation>
        <location evidence="1 6">Nucleus</location>
    </subcellularLocation>
</comment>
<dbReference type="InterPro" id="IPR010655">
    <property type="entry name" value="Clp1_C"/>
</dbReference>
<dbReference type="Gene3D" id="2.40.30.330">
    <property type="entry name" value="Pre-mRNA cleavage complex subunit Clp1, C-terminal domain"/>
    <property type="match status" value="1"/>
</dbReference>
<dbReference type="Gene3D" id="3.40.50.300">
    <property type="entry name" value="P-loop containing nucleotide triphosphate hydrolases"/>
    <property type="match status" value="1"/>
</dbReference>
<dbReference type="InterPro" id="IPR032324">
    <property type="entry name" value="Clp1_N"/>
</dbReference>
<sequence length="474" mass="50789">MTSMSSPDMVDLAAEAAATKKDAWDLGKGCELRIEWSQAGAASSSAPPGDRSCHLKLVSGTAEVFGSELAVGQRVDVFGKNLSCFTFHGAKLELEYGASVSPPTAYTVAADETPMVQYANLHAALQSKRDEGRKLGPSGGRTDTGPRCLIAGPVDVGKTTLTRILTNYAVRAGGTPLLVDLDMGQSMITVPGTVSAVLIEDVADVRRGEFNCDNPLTFFYGHANPSENMDLYKQTVERLAVVLDTFLSSNANSIASSSGMFVNTMGWVDGQGYELLLHAIECLKVDTVLVIGHDRLYNQLKNKFAFTKKNPAEEQAAESGMKVEIVKVARSDGVVARDASRRKAAREKKIHGYFYGPTRELNPFSRSVQISQVSVYRVGGGPMAPLSALPIGTANRDASDRTKVQKISVQRDLTHSVLAVSHAKDPEDILSSNVAGFIHVTEVDVQRGSMTYLSPSPTALPSNILVAGTVKCFL</sequence>
<dbReference type="GO" id="GO:0005849">
    <property type="term" value="C:mRNA cleavage factor complex"/>
    <property type="evidence" value="ECO:0007669"/>
    <property type="project" value="InterPro"/>
</dbReference>
<keyword evidence="4 6" id="KW-0067">ATP-binding</keyword>
<evidence type="ECO:0000256" key="1">
    <source>
        <dbReference type="ARBA" id="ARBA00004123"/>
    </source>
</evidence>
<dbReference type="Pfam" id="PF06807">
    <property type="entry name" value="Clp1"/>
    <property type="match status" value="1"/>
</dbReference>
<dbReference type="InterPro" id="IPR027417">
    <property type="entry name" value="P-loop_NTPase"/>
</dbReference>
<dbReference type="InterPro" id="IPR038238">
    <property type="entry name" value="Clp1_C_sf"/>
</dbReference>
<evidence type="ECO:0000256" key="5">
    <source>
        <dbReference type="ARBA" id="ARBA00023242"/>
    </source>
</evidence>
<gene>
    <name evidence="10" type="ORF">HKI87_16g84230</name>
</gene>
<dbReference type="AlphaFoldDB" id="A0AAX4PL39"/>
<dbReference type="GO" id="GO:0006388">
    <property type="term" value="P:tRNA splicing, via endonucleolytic cleavage and ligation"/>
    <property type="evidence" value="ECO:0007669"/>
    <property type="project" value="TreeGrafter"/>
</dbReference>
<evidence type="ECO:0000313" key="11">
    <source>
        <dbReference type="Proteomes" id="UP001472866"/>
    </source>
</evidence>
<dbReference type="InterPro" id="IPR032319">
    <property type="entry name" value="CLP1_P"/>
</dbReference>
<keyword evidence="11" id="KW-1185">Reference proteome</keyword>
<evidence type="ECO:0000259" key="7">
    <source>
        <dbReference type="Pfam" id="PF06807"/>
    </source>
</evidence>
<dbReference type="FunFam" id="2.40.30.330:FF:000002">
    <property type="entry name" value="Protein CLP1 homolog"/>
    <property type="match status" value="1"/>
</dbReference>
<evidence type="ECO:0000256" key="2">
    <source>
        <dbReference type="ARBA" id="ARBA00022664"/>
    </source>
</evidence>
<dbReference type="InterPro" id="IPR028606">
    <property type="entry name" value="Clp1"/>
</dbReference>
<dbReference type="EMBL" id="CP151516">
    <property type="protein sequence ID" value="WZN66852.1"/>
    <property type="molecule type" value="Genomic_DNA"/>
</dbReference>
<keyword evidence="3 6" id="KW-0547">Nucleotide-binding</keyword>
<dbReference type="Proteomes" id="UP001472866">
    <property type="component" value="Chromosome 16"/>
</dbReference>
<evidence type="ECO:0000256" key="4">
    <source>
        <dbReference type="ARBA" id="ARBA00022840"/>
    </source>
</evidence>
<evidence type="ECO:0000313" key="10">
    <source>
        <dbReference type="EMBL" id="WZN66852.1"/>
    </source>
</evidence>
<dbReference type="GO" id="GO:0005524">
    <property type="term" value="F:ATP binding"/>
    <property type="evidence" value="ECO:0007669"/>
    <property type="project" value="UniProtKB-UniRule"/>
</dbReference>
<dbReference type="Pfam" id="PF16575">
    <property type="entry name" value="CLP1_P"/>
    <property type="match status" value="1"/>
</dbReference>
<name>A0AAX4PL39_9CHLO</name>
<dbReference type="InterPro" id="IPR038239">
    <property type="entry name" value="Clp1_N_sf"/>
</dbReference>
<dbReference type="SUPFAM" id="SSF52540">
    <property type="entry name" value="P-loop containing nucleoside triphosphate hydrolases"/>
    <property type="match status" value="1"/>
</dbReference>
<dbReference type="InterPro" id="IPR045116">
    <property type="entry name" value="Clp1/Grc3"/>
</dbReference>
<reference evidence="10 11" key="1">
    <citation type="submission" date="2024-03" db="EMBL/GenBank/DDBJ databases">
        <title>Complete genome sequence of the green alga Chloropicon roscoffensis RCC1871.</title>
        <authorList>
            <person name="Lemieux C."/>
            <person name="Pombert J.-F."/>
            <person name="Otis C."/>
            <person name="Turmel M."/>
        </authorList>
    </citation>
    <scope>NUCLEOTIDE SEQUENCE [LARGE SCALE GENOMIC DNA]</scope>
    <source>
        <strain evidence="10 11">RCC1871</strain>
    </source>
</reference>
<organism evidence="10 11">
    <name type="scientific">Chloropicon roscoffensis</name>
    <dbReference type="NCBI Taxonomy" id="1461544"/>
    <lineage>
        <taxon>Eukaryota</taxon>
        <taxon>Viridiplantae</taxon>
        <taxon>Chlorophyta</taxon>
        <taxon>Chloropicophyceae</taxon>
        <taxon>Chloropicales</taxon>
        <taxon>Chloropicaceae</taxon>
        <taxon>Chloropicon</taxon>
    </lineage>
</organism>
<dbReference type="Pfam" id="PF16573">
    <property type="entry name" value="CLP1_N"/>
    <property type="match status" value="1"/>
</dbReference>
<evidence type="ECO:0000259" key="8">
    <source>
        <dbReference type="Pfam" id="PF16573"/>
    </source>
</evidence>
<evidence type="ECO:0000256" key="6">
    <source>
        <dbReference type="HAMAP-Rule" id="MF_03035"/>
    </source>
</evidence>